<evidence type="ECO:0000256" key="9">
    <source>
        <dbReference type="ARBA" id="ARBA00048721"/>
    </source>
</evidence>
<name>A0A653IG19_9BACL</name>
<keyword evidence="13" id="KW-1185">Reference proteome</keyword>
<gene>
    <name evidence="10 12" type="primary">nadD</name>
    <name evidence="12" type="ORF">EXIGUO9Y_360372</name>
</gene>
<feature type="domain" description="Cytidyltransferase-like" evidence="11">
    <location>
        <begin position="5"/>
        <end position="162"/>
    </location>
</feature>
<comment type="function">
    <text evidence="1 10">Catalyzes the reversible adenylation of nicotinate mononucleotide (NaMN) to nicotinic acid adenine dinucleotide (NaAD).</text>
</comment>
<evidence type="ECO:0000256" key="10">
    <source>
        <dbReference type="HAMAP-Rule" id="MF_00244"/>
    </source>
</evidence>
<dbReference type="HAMAP" id="MF_00244">
    <property type="entry name" value="NaMN_adenylyltr"/>
    <property type="match status" value="1"/>
</dbReference>
<dbReference type="NCBIfam" id="TIGR00482">
    <property type="entry name" value="nicotinate (nicotinamide) nucleotide adenylyltransferase"/>
    <property type="match status" value="1"/>
</dbReference>
<dbReference type="PANTHER" id="PTHR39321:SF3">
    <property type="entry name" value="PHOSPHOPANTETHEINE ADENYLYLTRANSFERASE"/>
    <property type="match status" value="1"/>
</dbReference>
<comment type="pathway">
    <text evidence="2 10">Cofactor biosynthesis; NAD(+) biosynthesis; deamido-NAD(+) from nicotinate D-ribonucleotide: step 1/1.</text>
</comment>
<evidence type="ECO:0000313" key="12">
    <source>
        <dbReference type="EMBL" id="VWX38095.1"/>
    </source>
</evidence>
<reference evidence="12 13" key="1">
    <citation type="submission" date="2019-10" db="EMBL/GenBank/DDBJ databases">
        <authorList>
            <person name="Karimi E."/>
        </authorList>
    </citation>
    <scope>NUCLEOTIDE SEQUENCE [LARGE SCALE GENOMIC DNA]</scope>
    <source>
        <strain evidence="12">Exiguobacterium sp. 9Y</strain>
    </source>
</reference>
<dbReference type="NCBIfam" id="NF000840">
    <property type="entry name" value="PRK00071.1-3"/>
    <property type="match status" value="1"/>
</dbReference>
<evidence type="ECO:0000256" key="3">
    <source>
        <dbReference type="ARBA" id="ARBA00022642"/>
    </source>
</evidence>
<dbReference type="NCBIfam" id="TIGR00125">
    <property type="entry name" value="cyt_tran_rel"/>
    <property type="match status" value="1"/>
</dbReference>
<dbReference type="InterPro" id="IPR014729">
    <property type="entry name" value="Rossmann-like_a/b/a_fold"/>
</dbReference>
<dbReference type="InterPro" id="IPR005248">
    <property type="entry name" value="NadD/NMNAT"/>
</dbReference>
<dbReference type="InterPro" id="IPR004821">
    <property type="entry name" value="Cyt_trans-like"/>
</dbReference>
<protein>
    <recommendedName>
        <fullName evidence="10">Probable nicotinate-nucleotide adenylyltransferase</fullName>
        <ecNumber evidence="10">2.7.7.18</ecNumber>
    </recommendedName>
    <alternativeName>
        <fullName evidence="10">Deamido-NAD(+) diphosphorylase</fullName>
    </alternativeName>
    <alternativeName>
        <fullName evidence="10">Deamido-NAD(+) pyrophosphorylase</fullName>
    </alternativeName>
    <alternativeName>
        <fullName evidence="10">Nicotinate mononucleotide adenylyltransferase</fullName>
        <shortName evidence="10">NaMN adenylyltransferase</shortName>
    </alternativeName>
</protein>
<keyword evidence="5 10" id="KW-0548">Nucleotidyltransferase</keyword>
<dbReference type="SUPFAM" id="SSF52374">
    <property type="entry name" value="Nucleotidylyl transferase"/>
    <property type="match status" value="1"/>
</dbReference>
<evidence type="ECO:0000256" key="7">
    <source>
        <dbReference type="ARBA" id="ARBA00022840"/>
    </source>
</evidence>
<evidence type="ECO:0000256" key="2">
    <source>
        <dbReference type="ARBA" id="ARBA00005019"/>
    </source>
</evidence>
<evidence type="ECO:0000256" key="5">
    <source>
        <dbReference type="ARBA" id="ARBA00022695"/>
    </source>
</evidence>
<organism evidence="12 13">
    <name type="scientific">Exiguobacterium oxidotolerans</name>
    <dbReference type="NCBI Taxonomy" id="223958"/>
    <lineage>
        <taxon>Bacteria</taxon>
        <taxon>Bacillati</taxon>
        <taxon>Bacillota</taxon>
        <taxon>Bacilli</taxon>
        <taxon>Bacillales</taxon>
        <taxon>Bacillales Family XII. Incertae Sedis</taxon>
        <taxon>Exiguobacterium</taxon>
    </lineage>
</organism>
<dbReference type="CDD" id="cd02165">
    <property type="entry name" value="NMNAT"/>
    <property type="match status" value="1"/>
</dbReference>
<dbReference type="GO" id="GO:0004515">
    <property type="term" value="F:nicotinate-nucleotide adenylyltransferase activity"/>
    <property type="evidence" value="ECO:0007669"/>
    <property type="project" value="UniProtKB-UniRule"/>
</dbReference>
<comment type="similarity">
    <text evidence="10">Belongs to the NadD family.</text>
</comment>
<proteinExistence type="inferred from homology"/>
<dbReference type="UniPathway" id="UPA00253">
    <property type="reaction ID" value="UER00332"/>
</dbReference>
<sequence length="189" mass="20974">MKIGLMGGTFDPPHIGHLLIAEQAKEQLCLDAVWFLPANVPPHKAADVTSAAQRLQLVEAAVQANAAFSVSTIEFERQEKSYTLETVLELKKRYPTDEFVFLLGADSLASLDTWYQADRLFEAVQFGAVARPGSRYLIPAGAKVTAVDLPSLEVSSTDIRKRVARGKSIRYLVPEAVRQLIEEWKLYVT</sequence>
<evidence type="ECO:0000256" key="1">
    <source>
        <dbReference type="ARBA" id="ARBA00002324"/>
    </source>
</evidence>
<dbReference type="NCBIfam" id="NF000841">
    <property type="entry name" value="PRK00071.1-4"/>
    <property type="match status" value="1"/>
</dbReference>
<dbReference type="Pfam" id="PF01467">
    <property type="entry name" value="CTP_transf_like"/>
    <property type="match status" value="1"/>
</dbReference>
<dbReference type="GO" id="GO:0005524">
    <property type="term" value="F:ATP binding"/>
    <property type="evidence" value="ECO:0007669"/>
    <property type="project" value="UniProtKB-KW"/>
</dbReference>
<dbReference type="Gene3D" id="3.40.50.620">
    <property type="entry name" value="HUPs"/>
    <property type="match status" value="1"/>
</dbReference>
<evidence type="ECO:0000256" key="6">
    <source>
        <dbReference type="ARBA" id="ARBA00022741"/>
    </source>
</evidence>
<comment type="catalytic activity">
    <reaction evidence="9 10">
        <text>nicotinate beta-D-ribonucleotide + ATP + H(+) = deamido-NAD(+) + diphosphate</text>
        <dbReference type="Rhea" id="RHEA:22860"/>
        <dbReference type="ChEBI" id="CHEBI:15378"/>
        <dbReference type="ChEBI" id="CHEBI:30616"/>
        <dbReference type="ChEBI" id="CHEBI:33019"/>
        <dbReference type="ChEBI" id="CHEBI:57502"/>
        <dbReference type="ChEBI" id="CHEBI:58437"/>
        <dbReference type="EC" id="2.7.7.18"/>
    </reaction>
</comment>
<dbReference type="PANTHER" id="PTHR39321">
    <property type="entry name" value="NICOTINATE-NUCLEOTIDE ADENYLYLTRANSFERASE-RELATED"/>
    <property type="match status" value="1"/>
</dbReference>
<keyword evidence="6 10" id="KW-0547">Nucleotide-binding</keyword>
<keyword evidence="3 10" id="KW-0662">Pyridine nucleotide biosynthesis</keyword>
<evidence type="ECO:0000256" key="4">
    <source>
        <dbReference type="ARBA" id="ARBA00022679"/>
    </source>
</evidence>
<accession>A0A653IG19</accession>
<keyword evidence="4 10" id="KW-0808">Transferase</keyword>
<dbReference type="EC" id="2.7.7.18" evidence="10"/>
<keyword evidence="7 10" id="KW-0067">ATP-binding</keyword>
<dbReference type="EMBL" id="CABWKQ010000030">
    <property type="protein sequence ID" value="VWX38095.1"/>
    <property type="molecule type" value="Genomic_DNA"/>
</dbReference>
<dbReference type="RefSeq" id="WP_029332886.1">
    <property type="nucleotide sequence ID" value="NZ_LR732312.1"/>
</dbReference>
<evidence type="ECO:0000313" key="13">
    <source>
        <dbReference type="Proteomes" id="UP000439752"/>
    </source>
</evidence>
<keyword evidence="8 10" id="KW-0520">NAD</keyword>
<dbReference type="Proteomes" id="UP000439752">
    <property type="component" value="Unassembled WGS sequence"/>
</dbReference>
<dbReference type="AlphaFoldDB" id="A0A653IG19"/>
<evidence type="ECO:0000256" key="8">
    <source>
        <dbReference type="ARBA" id="ARBA00023027"/>
    </source>
</evidence>
<evidence type="ECO:0000259" key="11">
    <source>
        <dbReference type="Pfam" id="PF01467"/>
    </source>
</evidence>
<dbReference type="GO" id="GO:0009435">
    <property type="term" value="P:NAD+ biosynthetic process"/>
    <property type="evidence" value="ECO:0007669"/>
    <property type="project" value="UniProtKB-UniRule"/>
</dbReference>